<dbReference type="Proteomes" id="UP001385951">
    <property type="component" value="Unassembled WGS sequence"/>
</dbReference>
<sequence length="105" mass="12224">MLLLKNPLKYGTNTVEVLEEIKKLENEHTEDDSADLPNNNTLDEEEYGHIANETERDEQRERDRQQREKEISEGKAFEVKLKELTNGNDSSSWTKVKRFRDATGS</sequence>
<name>A0AAW0FQU2_9APHY</name>
<feature type="compositionally biased region" description="Basic and acidic residues" evidence="1">
    <location>
        <begin position="52"/>
        <end position="74"/>
    </location>
</feature>
<proteinExistence type="predicted"/>
<feature type="region of interest" description="Disordered" evidence="1">
    <location>
        <begin position="26"/>
        <end position="74"/>
    </location>
</feature>
<gene>
    <name evidence="2" type="ORF">QCA50_017194</name>
</gene>
<reference evidence="2 3" key="1">
    <citation type="submission" date="2022-09" db="EMBL/GenBank/DDBJ databases">
        <authorList>
            <person name="Palmer J.M."/>
        </authorList>
    </citation>
    <scope>NUCLEOTIDE SEQUENCE [LARGE SCALE GENOMIC DNA]</scope>
    <source>
        <strain evidence="2 3">DSM 7382</strain>
    </source>
</reference>
<evidence type="ECO:0000256" key="1">
    <source>
        <dbReference type="SAM" id="MobiDB-lite"/>
    </source>
</evidence>
<accession>A0AAW0FQU2</accession>
<dbReference type="AlphaFoldDB" id="A0AAW0FQU2"/>
<evidence type="ECO:0000313" key="2">
    <source>
        <dbReference type="EMBL" id="KAK7679696.1"/>
    </source>
</evidence>
<keyword evidence="3" id="KW-1185">Reference proteome</keyword>
<comment type="caution">
    <text evidence="2">The sequence shown here is derived from an EMBL/GenBank/DDBJ whole genome shotgun (WGS) entry which is preliminary data.</text>
</comment>
<organism evidence="2 3">
    <name type="scientific">Cerrena zonata</name>
    <dbReference type="NCBI Taxonomy" id="2478898"/>
    <lineage>
        <taxon>Eukaryota</taxon>
        <taxon>Fungi</taxon>
        <taxon>Dikarya</taxon>
        <taxon>Basidiomycota</taxon>
        <taxon>Agaricomycotina</taxon>
        <taxon>Agaricomycetes</taxon>
        <taxon>Polyporales</taxon>
        <taxon>Cerrenaceae</taxon>
        <taxon>Cerrena</taxon>
    </lineage>
</organism>
<protein>
    <submittedName>
        <fullName evidence="2">Uncharacterized protein</fullName>
    </submittedName>
</protein>
<dbReference type="EMBL" id="JASBNA010000056">
    <property type="protein sequence ID" value="KAK7679696.1"/>
    <property type="molecule type" value="Genomic_DNA"/>
</dbReference>
<evidence type="ECO:0000313" key="3">
    <source>
        <dbReference type="Proteomes" id="UP001385951"/>
    </source>
</evidence>